<evidence type="ECO:0000313" key="2">
    <source>
        <dbReference type="Proteomes" id="UP000321311"/>
    </source>
</evidence>
<dbReference type="EMBL" id="CP031844">
    <property type="protein sequence ID" value="QEE12761.1"/>
    <property type="molecule type" value="Genomic_DNA"/>
</dbReference>
<organism evidence="1 2">
    <name type="scientific">Bartonella krasnovii</name>
    <dbReference type="NCBI Taxonomy" id="2267275"/>
    <lineage>
        <taxon>Bacteria</taxon>
        <taxon>Pseudomonadati</taxon>
        <taxon>Pseudomonadota</taxon>
        <taxon>Alphaproteobacteria</taxon>
        <taxon>Hyphomicrobiales</taxon>
        <taxon>Bartonellaceae</taxon>
        <taxon>Bartonella</taxon>
    </lineage>
</organism>
<proteinExistence type="predicted"/>
<dbReference type="KEGG" id="barn:D1092_07370"/>
<dbReference type="GeneID" id="71061947"/>
<reference evidence="2" key="1">
    <citation type="submission" date="2019-07" db="EMBL/GenBank/DDBJ databases">
        <title>Bartonella kosoyii sp. nov. and Bartonella krasnovii sp. nov., two novel members of the Bartonella elizabethae complex sensu lato, isolated from black rats and wild desert rodent-fleas.</title>
        <authorList>
            <person name="Gutierrez R."/>
            <person name="Shalit T."/>
            <person name="Markus B."/>
            <person name="Yuan C."/>
            <person name="Nachum-Biala Y."/>
            <person name="Elad D."/>
            <person name="Harrus S."/>
        </authorList>
    </citation>
    <scope>NUCLEOTIDE SEQUENCE [LARGE SCALE GENOMIC DNA]</scope>
    <source>
        <strain evidence="2">OE 1-1</strain>
    </source>
</reference>
<sequence length="211" mass="23521">MEIDKGLELWRLLEKLTIVQAAFLIVGLNPARCRVADLRKLENSIIYEDDDWLSSKNAANFRAAYYAIVQAGRNNRLKIEWEVGFPEDIDEPSSHVLVEDLKEWLSSRGQRPAFFFPEGGAGEVKDQKYAFQNPNHPRYAPKLAAAVAAWEVVSEAAPGKSVKATLAQWLQENGKKYVKKNGEVTKELIQQASSVANWEPTGGAPPKTPAN</sequence>
<dbReference type="RefSeq" id="WP_120121140.1">
    <property type="nucleotide sequence ID" value="NZ_CP031844.2"/>
</dbReference>
<dbReference type="AlphaFoldDB" id="A0A5B9D3L2"/>
<dbReference type="Proteomes" id="UP000321311">
    <property type="component" value="Chromosome"/>
</dbReference>
<gene>
    <name evidence="1" type="ORF">D1092_07370</name>
</gene>
<protein>
    <submittedName>
        <fullName evidence="1">Uncharacterized protein</fullName>
    </submittedName>
</protein>
<accession>A0A5B9D3L2</accession>
<dbReference type="OrthoDB" id="7926522at2"/>
<evidence type="ECO:0000313" key="1">
    <source>
        <dbReference type="EMBL" id="QEE12761.1"/>
    </source>
</evidence>
<name>A0A5B9D3L2_9HYPH</name>